<evidence type="ECO:0000256" key="2">
    <source>
        <dbReference type="ARBA" id="ARBA00022737"/>
    </source>
</evidence>
<protein>
    <submittedName>
        <fullName evidence="9">BQ5605_C005g03253 protein</fullName>
    </submittedName>
</protein>
<keyword evidence="10" id="KW-1185">Reference proteome</keyword>
<feature type="chain" id="PRO_5016175898" evidence="6">
    <location>
        <begin position="30"/>
        <end position="412"/>
    </location>
</feature>
<reference evidence="9 10" key="1">
    <citation type="submission" date="2016-11" db="EMBL/GenBank/DDBJ databases">
        <authorList>
            <person name="Jaros S."/>
            <person name="Januszkiewicz K."/>
            <person name="Wedrychowicz H."/>
        </authorList>
    </citation>
    <scope>NUCLEOTIDE SEQUENCE [LARGE SCALE GENOMIC DNA]</scope>
</reference>
<dbReference type="SUPFAM" id="SSF46565">
    <property type="entry name" value="Chaperone J-domain"/>
    <property type="match status" value="1"/>
</dbReference>
<dbReference type="CDD" id="cd10719">
    <property type="entry name" value="DnaJ_zf"/>
    <property type="match status" value="1"/>
</dbReference>
<dbReference type="GO" id="GO:0030544">
    <property type="term" value="F:Hsp70 protein binding"/>
    <property type="evidence" value="ECO:0007669"/>
    <property type="project" value="InterPro"/>
</dbReference>
<evidence type="ECO:0000313" key="9">
    <source>
        <dbReference type="EMBL" id="SGY73050.1"/>
    </source>
</evidence>
<evidence type="ECO:0000256" key="5">
    <source>
        <dbReference type="PROSITE-ProRule" id="PRU00546"/>
    </source>
</evidence>
<dbReference type="InterPro" id="IPR036869">
    <property type="entry name" value="J_dom_sf"/>
</dbReference>
<dbReference type="GO" id="GO:0051082">
    <property type="term" value="F:unfolded protein binding"/>
    <property type="evidence" value="ECO:0007669"/>
    <property type="project" value="InterPro"/>
</dbReference>
<dbReference type="Pfam" id="PF00684">
    <property type="entry name" value="DnaJ_CXXCXGXG"/>
    <property type="match status" value="1"/>
</dbReference>
<dbReference type="EMBL" id="FQNC01000047">
    <property type="protein sequence ID" value="SGY73050.1"/>
    <property type="molecule type" value="Genomic_DNA"/>
</dbReference>
<dbReference type="PRINTS" id="PR00625">
    <property type="entry name" value="JDOMAIN"/>
</dbReference>
<organism evidence="9 10">
    <name type="scientific">Microbotryum silenes-dioicae</name>
    <dbReference type="NCBI Taxonomy" id="796604"/>
    <lineage>
        <taxon>Eukaryota</taxon>
        <taxon>Fungi</taxon>
        <taxon>Dikarya</taxon>
        <taxon>Basidiomycota</taxon>
        <taxon>Pucciniomycotina</taxon>
        <taxon>Microbotryomycetes</taxon>
        <taxon>Microbotryales</taxon>
        <taxon>Microbotryaceae</taxon>
        <taxon>Microbotryum</taxon>
    </lineage>
</organism>
<gene>
    <name evidence="9" type="primary">BQ5605_C005g03253</name>
    <name evidence="9" type="ORF">BQ5605_C005G03253</name>
</gene>
<evidence type="ECO:0000256" key="3">
    <source>
        <dbReference type="ARBA" id="ARBA00022771"/>
    </source>
</evidence>
<accession>A0A2X0P5L7</accession>
<dbReference type="FunFam" id="2.60.260.20:FF:000013">
    <property type="entry name" value="DnaJ subfamily B member 11"/>
    <property type="match status" value="1"/>
</dbReference>
<dbReference type="InterPro" id="IPR044713">
    <property type="entry name" value="DNJA1/2-like"/>
</dbReference>
<keyword evidence="6" id="KW-0732">Signal</keyword>
<dbReference type="SUPFAM" id="SSF49493">
    <property type="entry name" value="HSP40/DnaJ peptide-binding domain"/>
    <property type="match status" value="2"/>
</dbReference>
<dbReference type="Pfam" id="PF00226">
    <property type="entry name" value="DnaJ"/>
    <property type="match status" value="1"/>
</dbReference>
<dbReference type="Gene3D" id="1.10.287.110">
    <property type="entry name" value="DnaJ domain"/>
    <property type="match status" value="1"/>
</dbReference>
<dbReference type="SUPFAM" id="SSF57938">
    <property type="entry name" value="DnaJ/Hsp40 cysteine-rich domain"/>
    <property type="match status" value="1"/>
</dbReference>
<feature type="domain" description="J" evidence="7">
    <location>
        <begin position="32"/>
        <end position="96"/>
    </location>
</feature>
<name>A0A2X0P5L7_9BASI</name>
<proteinExistence type="predicted"/>
<feature type="zinc finger region" description="CR-type" evidence="5">
    <location>
        <begin position="147"/>
        <end position="240"/>
    </location>
</feature>
<dbReference type="InterPro" id="IPR036410">
    <property type="entry name" value="HSP_DnaJ_Cys-rich_dom_sf"/>
</dbReference>
<dbReference type="InterPro" id="IPR002939">
    <property type="entry name" value="DnaJ_C"/>
</dbReference>
<dbReference type="CDD" id="cd10747">
    <property type="entry name" value="DnaJ_C"/>
    <property type="match status" value="1"/>
</dbReference>
<dbReference type="InterPro" id="IPR001623">
    <property type="entry name" value="DnaJ_domain"/>
</dbReference>
<dbReference type="InterPro" id="IPR001305">
    <property type="entry name" value="HSP_DnaJ_Cys-rich_dom"/>
</dbReference>
<dbReference type="GO" id="GO:0006457">
    <property type="term" value="P:protein folding"/>
    <property type="evidence" value="ECO:0007669"/>
    <property type="project" value="InterPro"/>
</dbReference>
<keyword evidence="4 5" id="KW-0862">Zinc</keyword>
<dbReference type="PROSITE" id="PS51188">
    <property type="entry name" value="ZF_CR"/>
    <property type="match status" value="1"/>
</dbReference>
<dbReference type="GO" id="GO:0008270">
    <property type="term" value="F:zinc ion binding"/>
    <property type="evidence" value="ECO:0007669"/>
    <property type="project" value="UniProtKB-KW"/>
</dbReference>
<dbReference type="PROSITE" id="PS50076">
    <property type="entry name" value="DNAJ_2"/>
    <property type="match status" value="1"/>
</dbReference>
<dbReference type="Proteomes" id="UP000249464">
    <property type="component" value="Unassembled WGS sequence"/>
</dbReference>
<feature type="signal peptide" evidence="6">
    <location>
        <begin position="1"/>
        <end position="29"/>
    </location>
</feature>
<evidence type="ECO:0000256" key="1">
    <source>
        <dbReference type="ARBA" id="ARBA00022723"/>
    </source>
</evidence>
<dbReference type="Gene3D" id="2.10.230.10">
    <property type="entry name" value="Heat shock protein DnaJ, cysteine-rich domain"/>
    <property type="match status" value="1"/>
</dbReference>
<dbReference type="Gene3D" id="2.60.260.20">
    <property type="entry name" value="Urease metallochaperone UreE, N-terminal domain"/>
    <property type="match status" value="2"/>
</dbReference>
<evidence type="ECO:0000313" key="10">
    <source>
        <dbReference type="Proteomes" id="UP000249464"/>
    </source>
</evidence>
<keyword evidence="1 5" id="KW-0479">Metal-binding</keyword>
<dbReference type="STRING" id="796604.A0A2X0P5L7"/>
<evidence type="ECO:0000259" key="8">
    <source>
        <dbReference type="PROSITE" id="PS51188"/>
    </source>
</evidence>
<dbReference type="Pfam" id="PF01556">
    <property type="entry name" value="DnaJ_C"/>
    <property type="match status" value="1"/>
</dbReference>
<evidence type="ECO:0000256" key="6">
    <source>
        <dbReference type="SAM" id="SignalP"/>
    </source>
</evidence>
<keyword evidence="2" id="KW-0677">Repeat</keyword>
<dbReference type="AlphaFoldDB" id="A0A2X0P5L7"/>
<dbReference type="InterPro" id="IPR008971">
    <property type="entry name" value="HSP40/DnaJ_pept-bd"/>
</dbReference>
<sequence length="412" mass="45455">MRTSSSHGSLTTTLLTALVLLLCACHVLAGADFYKILGLSKTASEKEIKKAYRRLSKQYHPDKNPEESAKAKFLEIGHAYEALSDPEKRKIYDRFGEEGLKQQQGGGGGFHDPFDVFRQAFGGQQQQRKGNNMIADIEVDLESIYSGDRINFNIARKQMCEECEGSGARSARDVVECKACEGALCIRNAHKGRGIRLVRHQLAPGIYQQVQMHCDQCAGRGKKTLHVCPVCRGHRIVDSSVELTLDIDRGMPENSEVVFEGEADESPDIAAGDVIVRVRSKRKPGGFVRKDSNLYWTEPLSLAEALLGFKKTVVGLDGHKIVLQRSGVTQPGFVQVVAGEGLPIYHESNYGDLYVEYVVVFPTDLSPKLRQGTLCSTLVRLKFSRIATDICSLHSSALETALVYKSPAHSEL</sequence>
<dbReference type="CDD" id="cd06257">
    <property type="entry name" value="DnaJ"/>
    <property type="match status" value="1"/>
</dbReference>
<keyword evidence="3 5" id="KW-0863">Zinc-finger</keyword>
<evidence type="ECO:0000259" key="7">
    <source>
        <dbReference type="PROSITE" id="PS50076"/>
    </source>
</evidence>
<feature type="domain" description="CR-type" evidence="8">
    <location>
        <begin position="147"/>
        <end position="240"/>
    </location>
</feature>
<dbReference type="SMART" id="SM00271">
    <property type="entry name" value="DnaJ"/>
    <property type="match status" value="1"/>
</dbReference>
<dbReference type="PROSITE" id="PS51257">
    <property type="entry name" value="PROKAR_LIPOPROTEIN"/>
    <property type="match status" value="1"/>
</dbReference>
<dbReference type="PANTHER" id="PTHR43888">
    <property type="entry name" value="DNAJ-LIKE-2, ISOFORM A-RELATED"/>
    <property type="match status" value="1"/>
</dbReference>
<evidence type="ECO:0000256" key="4">
    <source>
        <dbReference type="ARBA" id="ARBA00022833"/>
    </source>
</evidence>